<dbReference type="RefSeq" id="WP_086489249.1">
    <property type="nucleotide sequence ID" value="NZ_MSLT01000023.1"/>
</dbReference>
<keyword evidence="3" id="KW-1185">Reference proteome</keyword>
<gene>
    <name evidence="2" type="ORF">TPSD3_14380</name>
</gene>
<dbReference type="Proteomes" id="UP000194798">
    <property type="component" value="Unassembled WGS sequence"/>
</dbReference>
<evidence type="ECO:0000259" key="1">
    <source>
        <dbReference type="Pfam" id="PF09820"/>
    </source>
</evidence>
<reference evidence="2 3" key="1">
    <citation type="submission" date="2016-12" db="EMBL/GenBank/DDBJ databases">
        <title>Thioflexothrix psekupsii D3 genome sequencing and assembly.</title>
        <authorList>
            <person name="Fomenkov A."/>
            <person name="Vincze T."/>
            <person name="Grabovich M."/>
            <person name="Anton B.P."/>
            <person name="Dubinina G."/>
            <person name="Orlova M."/>
            <person name="Belousova E."/>
            <person name="Roberts R.J."/>
        </authorList>
    </citation>
    <scope>NUCLEOTIDE SEQUENCE [LARGE SCALE GENOMIC DNA]</scope>
    <source>
        <strain evidence="2">D3</strain>
    </source>
</reference>
<protein>
    <recommendedName>
        <fullName evidence="1">AAA-ATPase-like domain-containing protein</fullName>
    </recommendedName>
</protein>
<evidence type="ECO:0000313" key="3">
    <source>
        <dbReference type="Proteomes" id="UP000194798"/>
    </source>
</evidence>
<organism evidence="2 3">
    <name type="scientific">Thioflexithrix psekupsensis</name>
    <dbReference type="NCBI Taxonomy" id="1570016"/>
    <lineage>
        <taxon>Bacteria</taxon>
        <taxon>Pseudomonadati</taxon>
        <taxon>Pseudomonadota</taxon>
        <taxon>Gammaproteobacteria</taxon>
        <taxon>Thiotrichales</taxon>
        <taxon>Thioflexithrix</taxon>
    </lineage>
</organism>
<dbReference type="PANTHER" id="PTHR34825:SF2">
    <property type="entry name" value="AAA-ATPASE-LIKE DOMAIN-CONTAINING PROTEIN"/>
    <property type="match status" value="1"/>
</dbReference>
<sequence length="593" mass="68922">MKFPYGISDFKKIIEQNLFYVDRTDRIPLLEEAGYQLLFLRPRRFGKSLLLNMLSNYYDVANADEFETLFGHLAIGKNPTEKHNQYLVMTWDFSKVDARGTIEEIQGRLYDHVNNSIKASAEKYQLDVVINRGNAVSSFDDFLRASCAKNHKLYLFIDEYDNFANEVMASKVHNNDRYADLVYGEGILKSLFKNVKAAAAGNGLDRVFITGVSPVIMADISSGYNVATNIYRYPRFNDLCGFNEAEIKQALHQVANECQQNGELVDIEAAMKTMRQFYNGYCFNQHDLTSVYNPTLALYFLKSLQEEYRYPDDLLDHNLGMDRDRINYIAQLPNGPALIQRICDDSQQVIVPKLHDRFGVKDMLEQEQEEEALASLLYYLGVLTQDKVVALGKLQLRIPNLVIRSLYVEKLRKLLLPDVQLSDFSQAKEQFFITGDLQPLCEFIQERLNIFSNRDYRWVNEFAIKTAFMMLLFDDRLYIVDSEPELKRQYADFTLIARPDMRKYEMLDHLMEFKFVKLSDVNLSGKEVQHLSEKALQELPQVQAAFTAAFAQLETYQPILFDRYGEDILRLQTTAVVAVEFERLVWWKEKWQN</sequence>
<dbReference type="Pfam" id="PF09820">
    <property type="entry name" value="AAA-ATPase_like"/>
    <property type="match status" value="1"/>
</dbReference>
<accession>A0A251X4C6</accession>
<comment type="caution">
    <text evidence="2">The sequence shown here is derived from an EMBL/GenBank/DDBJ whole genome shotgun (WGS) entry which is preliminary data.</text>
</comment>
<dbReference type="OrthoDB" id="5619744at2"/>
<name>A0A251X4C6_9GAMM</name>
<dbReference type="EMBL" id="MSLT01000023">
    <property type="protein sequence ID" value="OUD12301.1"/>
    <property type="molecule type" value="Genomic_DNA"/>
</dbReference>
<dbReference type="InterPro" id="IPR018631">
    <property type="entry name" value="AAA-ATPase-like_dom"/>
</dbReference>
<feature type="domain" description="AAA-ATPase-like" evidence="1">
    <location>
        <begin position="4"/>
        <end position="220"/>
    </location>
</feature>
<dbReference type="SUPFAM" id="SSF52540">
    <property type="entry name" value="P-loop containing nucleoside triphosphate hydrolases"/>
    <property type="match status" value="1"/>
</dbReference>
<proteinExistence type="predicted"/>
<dbReference type="PANTHER" id="PTHR34825">
    <property type="entry name" value="CONSERVED PROTEIN, WITH A WEAK D-GALACTARATE DEHYDRATASE/ALTRONATE HYDROLASE DOMAIN"/>
    <property type="match status" value="1"/>
</dbReference>
<evidence type="ECO:0000313" key="2">
    <source>
        <dbReference type="EMBL" id="OUD12301.1"/>
    </source>
</evidence>
<dbReference type="InterPro" id="IPR027417">
    <property type="entry name" value="P-loop_NTPase"/>
</dbReference>
<dbReference type="AlphaFoldDB" id="A0A251X4C6"/>